<evidence type="ECO:0000256" key="1">
    <source>
        <dbReference type="ARBA" id="ARBA00004752"/>
    </source>
</evidence>
<dbReference type="OrthoDB" id="9795305at2"/>
<evidence type="ECO:0000256" key="4">
    <source>
        <dbReference type="ARBA" id="ARBA00022679"/>
    </source>
</evidence>
<evidence type="ECO:0000313" key="12">
    <source>
        <dbReference type="Proteomes" id="UP000207598"/>
    </source>
</evidence>
<dbReference type="InterPro" id="IPR038063">
    <property type="entry name" value="Transpep_catalytic_dom"/>
</dbReference>
<sequence length="190" mass="21166">MKKIALSRRNVMIGAGAALILPAQVRAQEQREINAVVRRNVSSFVSQDWRDHFDSLGAGCIVCDTASRALHYWSGDGTDYRVYPTSVPKTDELTRRGYTEVVRKKVGPTWTPTASQMERFPDWKPVAGGAPDNPLGTHALYLDWPAYLIHGTHDTRKIGRPSSDGCIGLYNEKIEELYALVPIGTQVRLI</sequence>
<proteinExistence type="inferred from homology"/>
<dbReference type="GO" id="GO:0016757">
    <property type="term" value="F:glycosyltransferase activity"/>
    <property type="evidence" value="ECO:0007669"/>
    <property type="project" value="UniProtKB-KW"/>
</dbReference>
<dbReference type="CDD" id="cd16913">
    <property type="entry name" value="YkuD_like"/>
    <property type="match status" value="1"/>
</dbReference>
<evidence type="ECO:0000259" key="10">
    <source>
        <dbReference type="PROSITE" id="PS52029"/>
    </source>
</evidence>
<dbReference type="GO" id="GO:0071555">
    <property type="term" value="P:cell wall organization"/>
    <property type="evidence" value="ECO:0007669"/>
    <property type="project" value="UniProtKB-UniRule"/>
</dbReference>
<gene>
    <name evidence="11" type="primary">erfK_2</name>
    <name evidence="11" type="ORF">MAA8898_02543</name>
</gene>
<dbReference type="GO" id="GO:0005576">
    <property type="term" value="C:extracellular region"/>
    <property type="evidence" value="ECO:0007669"/>
    <property type="project" value="TreeGrafter"/>
</dbReference>
<keyword evidence="7 9" id="KW-0573">Peptidoglycan synthesis</keyword>
<dbReference type="Pfam" id="PF03734">
    <property type="entry name" value="YkuD"/>
    <property type="match status" value="1"/>
</dbReference>
<feature type="domain" description="L,D-TPase catalytic" evidence="10">
    <location>
        <begin position="59"/>
        <end position="190"/>
    </location>
</feature>
<evidence type="ECO:0000256" key="5">
    <source>
        <dbReference type="ARBA" id="ARBA00022801"/>
    </source>
</evidence>
<evidence type="ECO:0000256" key="3">
    <source>
        <dbReference type="ARBA" id="ARBA00022676"/>
    </source>
</evidence>
<dbReference type="Gene3D" id="2.40.440.10">
    <property type="entry name" value="L,D-transpeptidase catalytic domain-like"/>
    <property type="match status" value="1"/>
</dbReference>
<organism evidence="11 12">
    <name type="scientific">Maliponia aquimaris</name>
    <dbReference type="NCBI Taxonomy" id="1673631"/>
    <lineage>
        <taxon>Bacteria</taxon>
        <taxon>Pseudomonadati</taxon>
        <taxon>Pseudomonadota</taxon>
        <taxon>Alphaproteobacteria</taxon>
        <taxon>Rhodobacterales</taxon>
        <taxon>Paracoccaceae</taxon>
        <taxon>Maliponia</taxon>
    </lineage>
</organism>
<evidence type="ECO:0000256" key="2">
    <source>
        <dbReference type="ARBA" id="ARBA00005992"/>
    </source>
</evidence>
<dbReference type="GO" id="GO:0071972">
    <property type="term" value="F:peptidoglycan L,D-transpeptidase activity"/>
    <property type="evidence" value="ECO:0007669"/>
    <property type="project" value="TreeGrafter"/>
</dbReference>
<name>A0A238KHW7_9RHOB</name>
<keyword evidence="5" id="KW-0378">Hydrolase</keyword>
<dbReference type="RefSeq" id="WP_094021371.1">
    <property type="nucleotide sequence ID" value="NZ_FXYF01000006.1"/>
</dbReference>
<dbReference type="EMBL" id="FXYF01000006">
    <property type="protein sequence ID" value="SMX42194.1"/>
    <property type="molecule type" value="Genomic_DNA"/>
</dbReference>
<dbReference type="SUPFAM" id="SSF141523">
    <property type="entry name" value="L,D-transpeptidase catalytic domain-like"/>
    <property type="match status" value="1"/>
</dbReference>
<dbReference type="PANTHER" id="PTHR30582">
    <property type="entry name" value="L,D-TRANSPEPTIDASE"/>
    <property type="match status" value="1"/>
</dbReference>
<evidence type="ECO:0000256" key="8">
    <source>
        <dbReference type="ARBA" id="ARBA00023316"/>
    </source>
</evidence>
<dbReference type="AlphaFoldDB" id="A0A238KHW7"/>
<keyword evidence="8 9" id="KW-0961">Cell wall biogenesis/degradation</keyword>
<reference evidence="11 12" key="1">
    <citation type="submission" date="2017-05" db="EMBL/GenBank/DDBJ databases">
        <authorList>
            <person name="Song R."/>
            <person name="Chenine A.L."/>
            <person name="Ruprecht R.M."/>
        </authorList>
    </citation>
    <scope>NUCLEOTIDE SEQUENCE [LARGE SCALE GENOMIC DNA]</scope>
    <source>
        <strain evidence="11 12">CECT 8898</strain>
    </source>
</reference>
<dbReference type="PROSITE" id="PS52029">
    <property type="entry name" value="LD_TPASE"/>
    <property type="match status" value="1"/>
</dbReference>
<dbReference type="InterPro" id="IPR005490">
    <property type="entry name" value="LD_TPept_cat_dom"/>
</dbReference>
<accession>A0A238KHW7</accession>
<keyword evidence="12" id="KW-1185">Reference proteome</keyword>
<feature type="active site" description="Proton donor/acceptor" evidence="9">
    <location>
        <position position="150"/>
    </location>
</feature>
<evidence type="ECO:0000313" key="11">
    <source>
        <dbReference type="EMBL" id="SMX42194.1"/>
    </source>
</evidence>
<comment type="similarity">
    <text evidence="2">Belongs to the YkuD family.</text>
</comment>
<dbReference type="EC" id="2.-.-.-" evidence="11"/>
<keyword evidence="6 9" id="KW-0133">Cell shape</keyword>
<dbReference type="UniPathway" id="UPA00219"/>
<dbReference type="GO" id="GO:0008360">
    <property type="term" value="P:regulation of cell shape"/>
    <property type="evidence" value="ECO:0007669"/>
    <property type="project" value="UniProtKB-UniRule"/>
</dbReference>
<dbReference type="InterPro" id="IPR050979">
    <property type="entry name" value="LD-transpeptidase"/>
</dbReference>
<dbReference type="GO" id="GO:0018104">
    <property type="term" value="P:peptidoglycan-protein cross-linking"/>
    <property type="evidence" value="ECO:0007669"/>
    <property type="project" value="TreeGrafter"/>
</dbReference>
<keyword evidence="4 11" id="KW-0808">Transferase</keyword>
<evidence type="ECO:0000256" key="6">
    <source>
        <dbReference type="ARBA" id="ARBA00022960"/>
    </source>
</evidence>
<evidence type="ECO:0000256" key="7">
    <source>
        <dbReference type="ARBA" id="ARBA00022984"/>
    </source>
</evidence>
<dbReference type="Proteomes" id="UP000207598">
    <property type="component" value="Unassembled WGS sequence"/>
</dbReference>
<protein>
    <submittedName>
        <fullName evidence="11">Putative L,D-transpeptidase ErfK/SrfK</fullName>
        <ecNumber evidence="11">2.-.-.-</ecNumber>
    </submittedName>
</protein>
<dbReference type="PANTHER" id="PTHR30582:SF24">
    <property type="entry name" value="L,D-TRANSPEPTIDASE ERFK_SRFK-RELATED"/>
    <property type="match status" value="1"/>
</dbReference>
<evidence type="ECO:0000256" key="9">
    <source>
        <dbReference type="PROSITE-ProRule" id="PRU01373"/>
    </source>
</evidence>
<comment type="pathway">
    <text evidence="1 9">Cell wall biogenesis; peptidoglycan biosynthesis.</text>
</comment>
<feature type="active site" description="Nucleophile" evidence="9">
    <location>
        <position position="166"/>
    </location>
</feature>
<keyword evidence="3" id="KW-0328">Glycosyltransferase</keyword>